<proteinExistence type="predicted"/>
<sequence>MDSRKPLSNISNNLCCRVVVAEEPSLSSKDCIFVSKNEEELCAEEQPQDFRNSAGCQHNNKKQREPDIDENECERVAHYLRFLFEAKSKMDVLEEGSLNRTTSKFSWPISVISKSKRKKSLHRRTIDGKQILYRAYENPKRLIFPDGVTTWRHFV</sequence>
<name>A0A9C7Q385_9RHOD</name>
<evidence type="ECO:0000313" key="2">
    <source>
        <dbReference type="Proteomes" id="UP001061958"/>
    </source>
</evidence>
<evidence type="ECO:0000313" key="1">
    <source>
        <dbReference type="EMBL" id="GJQ15411.1"/>
    </source>
</evidence>
<keyword evidence="2" id="KW-1185">Reference proteome</keyword>
<accession>A0A9C7Q385</accession>
<dbReference type="EMBL" id="BQMJ01000069">
    <property type="protein sequence ID" value="GJQ15411.1"/>
    <property type="molecule type" value="Genomic_DNA"/>
</dbReference>
<dbReference type="AlphaFoldDB" id="A0A9C7Q385"/>
<protein>
    <submittedName>
        <fullName evidence="1">Uncharacterized protein</fullName>
    </submittedName>
</protein>
<reference evidence="1" key="2">
    <citation type="submission" date="2022-01" db="EMBL/GenBank/DDBJ databases">
        <authorList>
            <person name="Hirooka S."/>
            <person name="Miyagishima S.Y."/>
        </authorList>
    </citation>
    <scope>NUCLEOTIDE SEQUENCE</scope>
    <source>
        <strain evidence="1">NBRC 102759</strain>
    </source>
</reference>
<dbReference type="Proteomes" id="UP001061958">
    <property type="component" value="Unassembled WGS sequence"/>
</dbReference>
<organism evidence="1 2">
    <name type="scientific">Galdieria partita</name>
    <dbReference type="NCBI Taxonomy" id="83374"/>
    <lineage>
        <taxon>Eukaryota</taxon>
        <taxon>Rhodophyta</taxon>
        <taxon>Bangiophyceae</taxon>
        <taxon>Galdieriales</taxon>
        <taxon>Galdieriaceae</taxon>
        <taxon>Galdieria</taxon>
    </lineage>
</organism>
<dbReference type="OrthoDB" id="10407300at2759"/>
<gene>
    <name evidence="1" type="ORF">GpartN1_g7202.t1</name>
</gene>
<comment type="caution">
    <text evidence="1">The sequence shown here is derived from an EMBL/GenBank/DDBJ whole genome shotgun (WGS) entry which is preliminary data.</text>
</comment>
<reference evidence="1" key="1">
    <citation type="journal article" date="2022" name="Proc. Natl. Acad. Sci. U.S.A.">
        <title>Life cycle and functional genomics of the unicellular red alga Galdieria for elucidating algal and plant evolution and industrial use.</title>
        <authorList>
            <person name="Hirooka S."/>
            <person name="Itabashi T."/>
            <person name="Ichinose T.M."/>
            <person name="Onuma R."/>
            <person name="Fujiwara T."/>
            <person name="Yamashita S."/>
            <person name="Jong L.W."/>
            <person name="Tomita R."/>
            <person name="Iwane A.H."/>
            <person name="Miyagishima S.Y."/>
        </authorList>
    </citation>
    <scope>NUCLEOTIDE SEQUENCE</scope>
    <source>
        <strain evidence="1">NBRC 102759</strain>
    </source>
</reference>